<keyword evidence="2" id="KW-0472">Membrane</keyword>
<dbReference type="Proteomes" id="UP000632154">
    <property type="component" value="Unassembled WGS sequence"/>
</dbReference>
<evidence type="ECO:0000256" key="1">
    <source>
        <dbReference type="SAM" id="MobiDB-lite"/>
    </source>
</evidence>
<keyword evidence="2" id="KW-1133">Transmembrane helix</keyword>
<sequence>MKRVGAFLQIAPALQPALLSAVLVSLPAAQAQDLGAYRELGHALSRAQSVRPTDVGAALIELDRAEGVFAVLRPSLRTPPLSSSIQGALDQARAALARTPTDLEAQTLYAQALLRHALYTQTLQDLLQADVDTGPRLNQLAQDFGLNAADTAALRRAGQFGQPEIAAALLQQAAARQTVAVLAPWQSGAAALSRDEAYLRLTQASGWYLHLAELTGAPDAATYSASLNQVAQGNLAGSAQSVRQLHSTALQLQQSLRDQLAAAQSSAEKPAVPQRETPGAPGGQAQATAAQATSSVIVVPAIPEHPSATAPTVGSPARTPGGSAPNITAIYATLARALAAAGSQDQAAAQSALSQAAQAVDTLPTGLQGQATTELAAHLHSLSKRSWIEPSDIAAEIMQLRELEKQAQSAPRAGTAAPQVHALTTRLWSGQIQALAFLLLTALLPLPFYFKFQALGHQKGEWALIVTGIGMLVIPAFTEGLTILFSWLGNALGIPLLEHAALLSMRHSPLGHLLWWLFTLIGILLMTAGFYQLSCRRKQVALAKARWTSARSQVTTEEAAPPEPQSDKLTRWTQPVRWPGTKPTDDT</sequence>
<organism evidence="4 5">
    <name type="scientific">Deinococcus piscis</name>
    <dbReference type="NCBI Taxonomy" id="394230"/>
    <lineage>
        <taxon>Bacteria</taxon>
        <taxon>Thermotogati</taxon>
        <taxon>Deinococcota</taxon>
        <taxon>Deinococci</taxon>
        <taxon>Deinococcales</taxon>
        <taxon>Deinococcaceae</taxon>
        <taxon>Deinococcus</taxon>
    </lineage>
</organism>
<comment type="caution">
    <text evidence="4">The sequence shown here is derived from an EMBL/GenBank/DDBJ whole genome shotgun (WGS) entry which is preliminary data.</text>
</comment>
<feature type="transmembrane region" description="Helical" evidence="2">
    <location>
        <begin position="462"/>
        <end position="488"/>
    </location>
</feature>
<feature type="transmembrane region" description="Helical" evidence="2">
    <location>
        <begin position="513"/>
        <end position="531"/>
    </location>
</feature>
<dbReference type="EMBL" id="BNAL01000001">
    <property type="protein sequence ID" value="GHF93153.1"/>
    <property type="molecule type" value="Genomic_DNA"/>
</dbReference>
<feature type="region of interest" description="Disordered" evidence="1">
    <location>
        <begin position="549"/>
        <end position="587"/>
    </location>
</feature>
<evidence type="ECO:0000313" key="4">
    <source>
        <dbReference type="EMBL" id="GHF93153.1"/>
    </source>
</evidence>
<evidence type="ECO:0000313" key="5">
    <source>
        <dbReference type="Proteomes" id="UP000632154"/>
    </source>
</evidence>
<dbReference type="RefSeq" id="WP_189641729.1">
    <property type="nucleotide sequence ID" value="NZ_BNAL01000001.1"/>
</dbReference>
<keyword evidence="5" id="KW-1185">Reference proteome</keyword>
<evidence type="ECO:0000256" key="2">
    <source>
        <dbReference type="SAM" id="Phobius"/>
    </source>
</evidence>
<reference evidence="5" key="1">
    <citation type="journal article" date="2019" name="Int. J. Syst. Evol. Microbiol.">
        <title>The Global Catalogue of Microorganisms (GCM) 10K type strain sequencing project: providing services to taxonomists for standard genome sequencing and annotation.</title>
        <authorList>
            <consortium name="The Broad Institute Genomics Platform"/>
            <consortium name="The Broad Institute Genome Sequencing Center for Infectious Disease"/>
            <person name="Wu L."/>
            <person name="Ma J."/>
        </authorList>
    </citation>
    <scope>NUCLEOTIDE SEQUENCE [LARGE SCALE GENOMIC DNA]</scope>
    <source>
        <strain evidence="5">CGMCC 1.18439</strain>
    </source>
</reference>
<feature type="transmembrane region" description="Helical" evidence="2">
    <location>
        <begin position="432"/>
        <end position="450"/>
    </location>
</feature>
<proteinExistence type="predicted"/>
<keyword evidence="2" id="KW-0812">Transmembrane</keyword>
<name>A0ABQ3JZT2_9DEIO</name>
<feature type="region of interest" description="Disordered" evidence="1">
    <location>
        <begin position="261"/>
        <end position="289"/>
    </location>
</feature>
<keyword evidence="3" id="KW-0732">Signal</keyword>
<accession>A0ABQ3JZT2</accession>
<protein>
    <submittedName>
        <fullName evidence="4">Uncharacterized protein</fullName>
    </submittedName>
</protein>
<feature type="compositionally biased region" description="Low complexity" evidence="1">
    <location>
        <begin position="277"/>
        <end position="289"/>
    </location>
</feature>
<feature type="signal peptide" evidence="3">
    <location>
        <begin position="1"/>
        <end position="31"/>
    </location>
</feature>
<evidence type="ECO:0000256" key="3">
    <source>
        <dbReference type="SAM" id="SignalP"/>
    </source>
</evidence>
<gene>
    <name evidence="4" type="ORF">GCM10017783_01320</name>
</gene>
<feature type="chain" id="PRO_5047362293" evidence="3">
    <location>
        <begin position="32"/>
        <end position="587"/>
    </location>
</feature>